<reference evidence="1" key="1">
    <citation type="submission" date="2021-02" db="EMBL/GenBank/DDBJ databases">
        <authorList>
            <person name="Nowell W R."/>
        </authorList>
    </citation>
    <scope>NUCLEOTIDE SEQUENCE</scope>
</reference>
<keyword evidence="2" id="KW-1185">Reference proteome</keyword>
<evidence type="ECO:0000313" key="1">
    <source>
        <dbReference type="EMBL" id="CAF1019523.1"/>
    </source>
</evidence>
<evidence type="ECO:0008006" key="3">
    <source>
        <dbReference type="Google" id="ProtNLM"/>
    </source>
</evidence>
<comment type="caution">
    <text evidence="1">The sequence shown here is derived from an EMBL/GenBank/DDBJ whole genome shotgun (WGS) entry which is preliminary data.</text>
</comment>
<name>A0A814I672_ADIRI</name>
<proteinExistence type="predicted"/>
<dbReference type="AlphaFoldDB" id="A0A814I672"/>
<evidence type="ECO:0000313" key="2">
    <source>
        <dbReference type="Proteomes" id="UP000663828"/>
    </source>
</evidence>
<organism evidence="1 2">
    <name type="scientific">Adineta ricciae</name>
    <name type="common">Rotifer</name>
    <dbReference type="NCBI Taxonomy" id="249248"/>
    <lineage>
        <taxon>Eukaryota</taxon>
        <taxon>Metazoa</taxon>
        <taxon>Spiralia</taxon>
        <taxon>Gnathifera</taxon>
        <taxon>Rotifera</taxon>
        <taxon>Eurotatoria</taxon>
        <taxon>Bdelloidea</taxon>
        <taxon>Adinetida</taxon>
        <taxon>Adinetidae</taxon>
        <taxon>Adineta</taxon>
    </lineage>
</organism>
<dbReference type="EMBL" id="CAJNOR010000842">
    <property type="protein sequence ID" value="CAF1019523.1"/>
    <property type="molecule type" value="Genomic_DNA"/>
</dbReference>
<accession>A0A814I672</accession>
<dbReference type="Proteomes" id="UP000663828">
    <property type="component" value="Unassembled WGS sequence"/>
</dbReference>
<gene>
    <name evidence="1" type="ORF">XAT740_LOCUS14157</name>
</gene>
<protein>
    <recommendedName>
        <fullName evidence="3">SAM domain-containing protein</fullName>
    </recommendedName>
</protein>
<sequence>MSSETSMWMKFLHESDISTDENTLVQYCTTLSSRFTTIDEILTVSENDLINLGITNQYDRICLIKQAHLFDDKENLPLTRHSAASNYIHEHWLANNQSTPVNPQSKCSLSPALLSRISFNDHASCDDVTLIHSSHSCEHLQTPKRVDHNDKIQTLLESCQKRTPPTSTRGLRAMKSLSNTIALQKKILAGNDRLKRLTLSRSMIKRQTALITKKVSNLTSKFSNPFAKKTNKNDLKTSDKPIQIAQQSKAGSSENLLSHIDAIESKYALSSAQTIPTRKFKLGAPTTFLTRSLANHAQKE</sequence>